<evidence type="ECO:0000313" key="11">
    <source>
        <dbReference type="EMBL" id="AJI25326.1"/>
    </source>
</evidence>
<accession>A0A0B6AP99</accession>
<evidence type="ECO:0000259" key="10">
    <source>
        <dbReference type="Pfam" id="PF05223"/>
    </source>
</evidence>
<evidence type="ECO:0000256" key="4">
    <source>
        <dbReference type="ARBA" id="ARBA00012448"/>
    </source>
</evidence>
<dbReference type="SUPFAM" id="SSF54427">
    <property type="entry name" value="NTF2-like"/>
    <property type="match status" value="1"/>
</dbReference>
<keyword evidence="5" id="KW-0472">Membrane</keyword>
<dbReference type="PANTHER" id="PTHR30627:SF25">
    <property type="entry name" value="PENICILLIN-BINDING PROTEIN 3"/>
    <property type="match status" value="1"/>
</dbReference>
<evidence type="ECO:0000313" key="12">
    <source>
        <dbReference type="Proteomes" id="UP000031829"/>
    </source>
</evidence>
<gene>
    <name evidence="11" type="ORF">BG04_1702</name>
</gene>
<dbReference type="GO" id="GO:0009002">
    <property type="term" value="F:serine-type D-Ala-D-Ala carboxypeptidase activity"/>
    <property type="evidence" value="ECO:0007669"/>
    <property type="project" value="UniProtKB-EC"/>
</dbReference>
<dbReference type="Proteomes" id="UP000031829">
    <property type="component" value="Chromosome"/>
</dbReference>
<dbReference type="InterPro" id="IPR007887">
    <property type="entry name" value="MecA_N"/>
</dbReference>
<dbReference type="GO" id="GO:0005886">
    <property type="term" value="C:plasma membrane"/>
    <property type="evidence" value="ECO:0007669"/>
    <property type="project" value="TreeGrafter"/>
</dbReference>
<dbReference type="UniPathway" id="UPA00219"/>
<dbReference type="GO" id="GO:0071972">
    <property type="term" value="F:peptidoglycan L,D-transpeptidase activity"/>
    <property type="evidence" value="ECO:0007669"/>
    <property type="project" value="TreeGrafter"/>
</dbReference>
<dbReference type="Gene3D" id="3.10.450.100">
    <property type="entry name" value="NTF2-like, domain 1"/>
    <property type="match status" value="1"/>
</dbReference>
<dbReference type="EC" id="3.4.16.4" evidence="4"/>
<dbReference type="SUPFAM" id="SSF56601">
    <property type="entry name" value="beta-lactamase/transpeptidase-like"/>
    <property type="match status" value="1"/>
</dbReference>
<comment type="similarity">
    <text evidence="3">Belongs to the transpeptidase family.</text>
</comment>
<dbReference type="Gene3D" id="3.30.1390.30">
    <property type="entry name" value="Penicillin-binding protein 2a, domain 3"/>
    <property type="match status" value="1"/>
</dbReference>
<dbReference type="PROSITE" id="PS51257">
    <property type="entry name" value="PROKAR_LIPOPROTEIN"/>
    <property type="match status" value="1"/>
</dbReference>
<feature type="domain" description="Penicillin-binding protein dimerisation" evidence="9">
    <location>
        <begin position="155"/>
        <end position="324"/>
    </location>
</feature>
<evidence type="ECO:0000256" key="3">
    <source>
        <dbReference type="ARBA" id="ARBA00007171"/>
    </source>
</evidence>
<protein>
    <recommendedName>
        <fullName evidence="4">serine-type D-Ala-D-Ala carboxypeptidase</fullName>
        <ecNumber evidence="4">3.4.16.4</ecNumber>
    </recommendedName>
</protein>
<feature type="domain" description="NTF2-like N-terminal transpeptidase" evidence="10">
    <location>
        <begin position="27"/>
        <end position="147"/>
    </location>
</feature>
<dbReference type="InterPro" id="IPR036138">
    <property type="entry name" value="PBP_dimer_sf"/>
</dbReference>
<evidence type="ECO:0000256" key="6">
    <source>
        <dbReference type="ARBA" id="ARBA00034000"/>
    </source>
</evidence>
<dbReference type="Gene3D" id="3.40.710.10">
    <property type="entry name" value="DD-peptidase/beta-lactamase superfamily"/>
    <property type="match status" value="1"/>
</dbReference>
<dbReference type="SUPFAM" id="SSF56519">
    <property type="entry name" value="Penicillin binding protein dimerisation domain"/>
    <property type="match status" value="1"/>
</dbReference>
<dbReference type="RefSeq" id="WP_034648728.1">
    <property type="nucleotide sequence ID" value="NZ_BCVB01000008.1"/>
</dbReference>
<dbReference type="GO" id="GO:0008658">
    <property type="term" value="F:penicillin binding"/>
    <property type="evidence" value="ECO:0007669"/>
    <property type="project" value="InterPro"/>
</dbReference>
<dbReference type="PANTHER" id="PTHR30627">
    <property type="entry name" value="PEPTIDOGLYCAN D,D-TRANSPEPTIDASE"/>
    <property type="match status" value="1"/>
</dbReference>
<feature type="chain" id="PRO_5038727905" description="serine-type D-Ala-D-Ala carboxypeptidase" evidence="7">
    <location>
        <begin position="25"/>
        <end position="672"/>
    </location>
</feature>
<dbReference type="Pfam" id="PF00905">
    <property type="entry name" value="Transpeptidase"/>
    <property type="match status" value="1"/>
</dbReference>
<sequence length="672" mass="74547">MRRIGWLFFTIAILLLITAGCSNDQQKAQERFDKYVAMWNKEDFKGMYGYLSKDAKKTISEKDFVNRYKNIYDAIEADKLKVKASKIEDLEIKDHKAVLPFEVNMNSVAGEISFKENAAVVQEKQGDTENWYINWKPNMIFKGLKQGEQVRVATQSAVRGEIMDRSGKYLAQNGEAIQVGVVPQQFSKGGEQAIQQLSKTLALSEKSINQALSASWVKKNQFVPIKTVSQKDASNLENSLKKVEGIQQKKVNARVYPCEEACAHLVGYVAPVTAEYLKEHKDEGYNAQSKAGMIGLESLYEDKLRARDGVMIYTVDKDGNKKNEIAKVNPKDGESIQVTVDTNVQKSLYEQLKDEKGVATALQPKTGEILGLVSTPAFDPNSFSFGIDANTYQSLSTNPDKPLMNRFTKTYSPGSTFKLVTGALAVDEGVVNPNESISISGKKWQKDKSWGNFYVTRVGSKPNVNLRDAYVTSDNIYFAQTALKLGLDKFNSGLKQFGFNQKMPINYPFETSKIAGDQDIKDEGVLANSGYGQGKLQVNPLHLALMYTSIVNDGNIVKPILMNGDESGIWKKQVISKETAQLIQNDLVDVIEDKNGTGHAAKIDGLTLAGKTGTAELKKTQGEKGQENGWFVAVDTKQKNLLVSMMVEGVEDKGGSHYVVPKVKNVFQQYNK</sequence>
<feature type="domain" description="Penicillin-binding protein transpeptidase" evidence="8">
    <location>
        <begin position="357"/>
        <end position="667"/>
    </location>
</feature>
<evidence type="ECO:0000256" key="7">
    <source>
        <dbReference type="SAM" id="SignalP"/>
    </source>
</evidence>
<dbReference type="GO" id="GO:0046677">
    <property type="term" value="P:response to antibiotic"/>
    <property type="evidence" value="ECO:0007669"/>
    <property type="project" value="InterPro"/>
</dbReference>
<dbReference type="GeneID" id="93645168"/>
<organism evidence="11 12">
    <name type="scientific">Priestia megaterium (strain ATCC 14581 / DSM 32 / CCUG 1817 / JCM 2506 / NBRC 15308 / NCIMB 9376 / NCTC 10342 / NRRL B-14308 / VKM B-512 / Ford 19)</name>
    <name type="common">Bacillus megaterium</name>
    <dbReference type="NCBI Taxonomy" id="1348623"/>
    <lineage>
        <taxon>Bacteria</taxon>
        <taxon>Bacillati</taxon>
        <taxon>Bacillota</taxon>
        <taxon>Bacilli</taxon>
        <taxon>Bacillales</taxon>
        <taxon>Bacillaceae</taxon>
        <taxon>Priestia</taxon>
    </lineage>
</organism>
<reference evidence="11 12" key="1">
    <citation type="journal article" date="2015" name="Genome Announc.">
        <title>Complete genome sequences for 35 biothreat assay-relevant bacillus species.</title>
        <authorList>
            <person name="Johnson S.L."/>
            <person name="Daligault H.E."/>
            <person name="Davenport K.W."/>
            <person name="Jaissle J."/>
            <person name="Frey K.G."/>
            <person name="Ladner J.T."/>
            <person name="Broomall S.M."/>
            <person name="Bishop-Lilly K.A."/>
            <person name="Bruce D.C."/>
            <person name="Gibbons H.S."/>
            <person name="Coyne S.R."/>
            <person name="Lo C.C."/>
            <person name="Meincke L."/>
            <person name="Munk A.C."/>
            <person name="Koroleva G.I."/>
            <person name="Rosenzweig C.N."/>
            <person name="Palacios G.F."/>
            <person name="Redden C.L."/>
            <person name="Minogue T.D."/>
            <person name="Chain P.S."/>
        </authorList>
    </citation>
    <scope>NUCLEOTIDE SEQUENCE [LARGE SCALE GENOMIC DNA]</scope>
    <source>
        <strain evidence="12">ATCC 14581 / DSM 32 / JCM 2506 / NBRC 15308 / NCIMB 9376 / NCTC 10342 / NRRL B-14308 / VKM B-512</strain>
    </source>
</reference>
<dbReference type="InterPro" id="IPR050515">
    <property type="entry name" value="Beta-lactam/transpept"/>
</dbReference>
<dbReference type="InterPro" id="IPR001460">
    <property type="entry name" value="PCN-bd_Tpept"/>
</dbReference>
<dbReference type="GO" id="GO:0009252">
    <property type="term" value="P:peptidoglycan biosynthetic process"/>
    <property type="evidence" value="ECO:0007669"/>
    <property type="project" value="UniProtKB-UniPathway"/>
</dbReference>
<comment type="pathway">
    <text evidence="2">Cell wall biogenesis; peptidoglycan biosynthesis.</text>
</comment>
<evidence type="ECO:0000256" key="1">
    <source>
        <dbReference type="ARBA" id="ARBA00004370"/>
    </source>
</evidence>
<dbReference type="Pfam" id="PF03717">
    <property type="entry name" value="PBP_dimer"/>
    <property type="match status" value="1"/>
</dbReference>
<dbReference type="InterPro" id="IPR005311">
    <property type="entry name" value="PBP_dimer"/>
</dbReference>
<dbReference type="KEGG" id="bmeg:BG04_1702"/>
<dbReference type="InterPro" id="IPR032710">
    <property type="entry name" value="NTF2-like_dom_sf"/>
</dbReference>
<dbReference type="InterPro" id="IPR012338">
    <property type="entry name" value="Beta-lactam/transpept-like"/>
</dbReference>
<dbReference type="EMBL" id="CP009920">
    <property type="protein sequence ID" value="AJI25326.1"/>
    <property type="molecule type" value="Genomic_DNA"/>
</dbReference>
<proteinExistence type="inferred from homology"/>
<name>A0A0B6AP99_PRIM2</name>
<feature type="signal peptide" evidence="7">
    <location>
        <begin position="1"/>
        <end position="24"/>
    </location>
</feature>
<dbReference type="GO" id="GO:0071555">
    <property type="term" value="P:cell wall organization"/>
    <property type="evidence" value="ECO:0007669"/>
    <property type="project" value="TreeGrafter"/>
</dbReference>
<dbReference type="Gene3D" id="3.90.1310.10">
    <property type="entry name" value="Penicillin-binding protein 2a (Domain 2)"/>
    <property type="match status" value="1"/>
</dbReference>
<evidence type="ECO:0000259" key="8">
    <source>
        <dbReference type="Pfam" id="PF00905"/>
    </source>
</evidence>
<evidence type="ECO:0000259" key="9">
    <source>
        <dbReference type="Pfam" id="PF03717"/>
    </source>
</evidence>
<dbReference type="AlphaFoldDB" id="A0A0B6AP99"/>
<dbReference type="Pfam" id="PF05223">
    <property type="entry name" value="MecA_N"/>
    <property type="match status" value="1"/>
</dbReference>
<dbReference type="HOGENOM" id="CLU_009289_5_2_9"/>
<evidence type="ECO:0000256" key="2">
    <source>
        <dbReference type="ARBA" id="ARBA00004752"/>
    </source>
</evidence>
<keyword evidence="7" id="KW-0732">Signal</keyword>
<evidence type="ECO:0000256" key="5">
    <source>
        <dbReference type="ARBA" id="ARBA00023136"/>
    </source>
</evidence>
<comment type="catalytic activity">
    <reaction evidence="6">
        <text>Preferential cleavage: (Ac)2-L-Lys-D-Ala-|-D-Ala. Also transpeptidation of peptidyl-alanyl moieties that are N-acyl substituents of D-alanine.</text>
        <dbReference type="EC" id="3.4.16.4"/>
    </reaction>
</comment>
<comment type="subcellular location">
    <subcellularLocation>
        <location evidence="1">Membrane</location>
    </subcellularLocation>
</comment>